<protein>
    <recommendedName>
        <fullName evidence="1">HTH cro/C1-type domain-containing protein</fullName>
    </recommendedName>
</protein>
<feature type="domain" description="HTH cro/C1-type" evidence="1">
    <location>
        <begin position="12"/>
        <end position="67"/>
    </location>
</feature>
<dbReference type="EMBL" id="LNYO01000027">
    <property type="protein sequence ID" value="KTD32187.1"/>
    <property type="molecule type" value="Genomic_DNA"/>
</dbReference>
<dbReference type="SUPFAM" id="SSF47413">
    <property type="entry name" value="lambda repressor-like DNA-binding domains"/>
    <property type="match status" value="1"/>
</dbReference>
<dbReference type="Proteomes" id="UP000054725">
    <property type="component" value="Unassembled WGS sequence"/>
</dbReference>
<dbReference type="Gene3D" id="1.10.260.40">
    <property type="entry name" value="lambda repressor-like DNA-binding domains"/>
    <property type="match status" value="1"/>
</dbReference>
<dbReference type="GO" id="GO:0003677">
    <property type="term" value="F:DNA binding"/>
    <property type="evidence" value="ECO:0007669"/>
    <property type="project" value="InterPro"/>
</dbReference>
<gene>
    <name evidence="2" type="ORF">Lnau_3098</name>
</gene>
<dbReference type="PATRIC" id="fig|45070.6.peg.3271"/>
<accession>A0A0W0WIM2</accession>
<proteinExistence type="predicted"/>
<dbReference type="OrthoDB" id="3174593at2"/>
<dbReference type="PROSITE" id="PS50943">
    <property type="entry name" value="HTH_CROC1"/>
    <property type="match status" value="1"/>
</dbReference>
<dbReference type="AlphaFoldDB" id="A0A0W0WIM2"/>
<dbReference type="RefSeq" id="WP_058506074.1">
    <property type="nucleotide sequence ID" value="NZ_CAAAIF010000015.1"/>
</dbReference>
<reference evidence="2 3" key="1">
    <citation type="submission" date="2015-11" db="EMBL/GenBank/DDBJ databases">
        <title>Genomic analysis of 38 Legionella species identifies large and diverse effector repertoires.</title>
        <authorList>
            <person name="Burstein D."/>
            <person name="Amaro F."/>
            <person name="Zusman T."/>
            <person name="Lifshitz Z."/>
            <person name="Cohen O."/>
            <person name="Gilbert J.A."/>
            <person name="Pupko T."/>
            <person name="Shuman H.A."/>
            <person name="Segal G."/>
        </authorList>
    </citation>
    <scope>NUCLEOTIDE SEQUENCE [LARGE SCALE GENOMIC DNA]</scope>
    <source>
        <strain evidence="2 3">ATCC 49506</strain>
    </source>
</reference>
<comment type="caution">
    <text evidence="2">The sequence shown here is derived from an EMBL/GenBank/DDBJ whole genome shotgun (WGS) entry which is preliminary data.</text>
</comment>
<name>A0A0W0WIM2_9GAMM</name>
<evidence type="ECO:0000259" key="1">
    <source>
        <dbReference type="PROSITE" id="PS50943"/>
    </source>
</evidence>
<dbReference type="SMART" id="SM00530">
    <property type="entry name" value="HTH_XRE"/>
    <property type="match status" value="1"/>
</dbReference>
<organism evidence="2 3">
    <name type="scientific">Legionella nautarum</name>
    <dbReference type="NCBI Taxonomy" id="45070"/>
    <lineage>
        <taxon>Bacteria</taxon>
        <taxon>Pseudomonadati</taxon>
        <taxon>Pseudomonadota</taxon>
        <taxon>Gammaproteobacteria</taxon>
        <taxon>Legionellales</taxon>
        <taxon>Legionellaceae</taxon>
        <taxon>Legionella</taxon>
    </lineage>
</organism>
<dbReference type="InterPro" id="IPR001387">
    <property type="entry name" value="Cro/C1-type_HTH"/>
</dbReference>
<dbReference type="InterPro" id="IPR010982">
    <property type="entry name" value="Lambda_DNA-bd_dom_sf"/>
</dbReference>
<evidence type="ECO:0000313" key="3">
    <source>
        <dbReference type="Proteomes" id="UP000054725"/>
    </source>
</evidence>
<dbReference type="CDD" id="cd00093">
    <property type="entry name" value="HTH_XRE"/>
    <property type="match status" value="1"/>
</dbReference>
<sequence length="201" mass="23071">MPSPTETPSDQIKKKIKETGIKQVHLAKKLGISPQHLNKILAKKQEKSQYLPKIAEILGMEESLVEFDKIINIPILTEKFIKSLSDGLSSFEDLKHLTFKTWPSIISDEYYFFGYELTECINSQIIKDDLLIFSTLLPIDMAGKIGIAFIKNKKLIFIGKLKYNQKNLVIYNENDCFDFRKGDQLLGVAIYLERKIEKGLI</sequence>
<evidence type="ECO:0000313" key="2">
    <source>
        <dbReference type="EMBL" id="KTD32187.1"/>
    </source>
</evidence>
<keyword evidence="3" id="KW-1185">Reference proteome</keyword>